<evidence type="ECO:0000259" key="1">
    <source>
        <dbReference type="PROSITE" id="PS51819"/>
    </source>
</evidence>
<dbReference type="OrthoDB" id="9798430at2"/>
<dbReference type="Gene3D" id="3.10.180.10">
    <property type="entry name" value="2,3-Dihydroxybiphenyl 1,2-Dioxygenase, domain 1"/>
    <property type="match status" value="1"/>
</dbReference>
<dbReference type="PROSITE" id="PS51819">
    <property type="entry name" value="VOC"/>
    <property type="match status" value="1"/>
</dbReference>
<proteinExistence type="predicted"/>
<dbReference type="InterPro" id="IPR037523">
    <property type="entry name" value="VOC_core"/>
</dbReference>
<dbReference type="InterPro" id="IPR004360">
    <property type="entry name" value="Glyas_Fos-R_dOase_dom"/>
</dbReference>
<evidence type="ECO:0000313" key="2">
    <source>
        <dbReference type="EMBL" id="PWD49564.1"/>
    </source>
</evidence>
<keyword evidence="3" id="KW-1185">Reference proteome</keyword>
<reference evidence="2 3" key="1">
    <citation type="submission" date="2018-03" db="EMBL/GenBank/DDBJ databases">
        <title>Genome assembly of novel Miniimonas species PCH200.</title>
        <authorList>
            <person name="Thakur V."/>
            <person name="Kumar V."/>
            <person name="Singh D."/>
        </authorList>
    </citation>
    <scope>NUCLEOTIDE SEQUENCE [LARGE SCALE GENOMIC DNA]</scope>
    <source>
        <strain evidence="2 3">PCH200</strain>
    </source>
</reference>
<dbReference type="InterPro" id="IPR029068">
    <property type="entry name" value="Glyas_Bleomycin-R_OHBP_Dase"/>
</dbReference>
<comment type="caution">
    <text evidence="2">The sequence shown here is derived from an EMBL/GenBank/DDBJ whole genome shotgun (WGS) entry which is preliminary data.</text>
</comment>
<organism evidence="2 3">
    <name type="scientific">Serinibacter arcticus</name>
    <dbReference type="NCBI Taxonomy" id="1655435"/>
    <lineage>
        <taxon>Bacteria</taxon>
        <taxon>Bacillati</taxon>
        <taxon>Actinomycetota</taxon>
        <taxon>Actinomycetes</taxon>
        <taxon>Micrococcales</taxon>
        <taxon>Beutenbergiaceae</taxon>
        <taxon>Serinibacter</taxon>
    </lineage>
</organism>
<feature type="domain" description="VOC" evidence="1">
    <location>
        <begin position="4"/>
        <end position="127"/>
    </location>
</feature>
<dbReference type="PANTHER" id="PTHR36503">
    <property type="entry name" value="BLR2520 PROTEIN"/>
    <property type="match status" value="1"/>
</dbReference>
<dbReference type="Proteomes" id="UP000245166">
    <property type="component" value="Unassembled WGS sequence"/>
</dbReference>
<dbReference type="EMBL" id="PYHR01000002">
    <property type="protein sequence ID" value="PWD49564.1"/>
    <property type="molecule type" value="Genomic_DNA"/>
</dbReference>
<dbReference type="AlphaFoldDB" id="A0A2U1ZRE5"/>
<dbReference type="PANTHER" id="PTHR36503:SF1">
    <property type="entry name" value="BLR2520 PROTEIN"/>
    <property type="match status" value="1"/>
</dbReference>
<dbReference type="Pfam" id="PF00903">
    <property type="entry name" value="Glyoxalase"/>
    <property type="match status" value="1"/>
</dbReference>
<evidence type="ECO:0000313" key="3">
    <source>
        <dbReference type="Proteomes" id="UP000245166"/>
    </source>
</evidence>
<dbReference type="RefSeq" id="WP_109227947.1">
    <property type="nucleotide sequence ID" value="NZ_PYHR01000002.1"/>
</dbReference>
<sequence>MTQQLHLLTVATADLDAVRRLYSDALGWEPHTDVPGEIVFYQVAPGLLLGFFDGEKFDRDTGQAHGGVSGVTLAHNVASREDVAPLVAVMVSGGAVVVKPPRESEFGGIFHALVRDPNGVLWEIAHNPTWSIEPDGAVHL</sequence>
<gene>
    <name evidence="2" type="ORF">C8046_01380</name>
</gene>
<protein>
    <submittedName>
        <fullName evidence="2">Glyoxalase</fullName>
    </submittedName>
</protein>
<name>A0A2U1ZRE5_9MICO</name>
<accession>A0A2U1ZRE5</accession>
<dbReference type="SUPFAM" id="SSF54593">
    <property type="entry name" value="Glyoxalase/Bleomycin resistance protein/Dihydroxybiphenyl dioxygenase"/>
    <property type="match status" value="1"/>
</dbReference>